<dbReference type="SUPFAM" id="SSF53649">
    <property type="entry name" value="Alkaline phosphatase-like"/>
    <property type="match status" value="1"/>
</dbReference>
<keyword evidence="2" id="KW-0378">Hydrolase</keyword>
<evidence type="ECO:0000256" key="2">
    <source>
        <dbReference type="ARBA" id="ARBA00022801"/>
    </source>
</evidence>
<proteinExistence type="predicted"/>
<sequence>MPVTGIKNVLFIMADQLRWDYLSCYGHPHLHTPNIDRLATKGVRFDRAYVQSPVCGPSRASYYTGRTVFSHGATWNQVPLPMGELTLGDYLRPLGVRTAVVGKTHMVPDRGALAGLGIDPKSDIGAQKHQPGFEAFERDDGLHPNQLLAKKGGKLAYNDWLRSKGYEGENPWNDYANAGEGPDGEVLSAWYLKNSNLPARVKEEHSETAYMTNRAIEFIEETGDQPWLCHLSYIKPHWPYIAPAPYHDMYGPEAFLPVNRSEEERADPNPVYGAFMGMEVSETFSRDEARNVVLPAYMGLIKQIDDHLGRLFDWLEETGKDKETMIVLTSDHGDYMGDHWLGEKELFHECSVRVPLIVFDPRAEADATRGTSTEALVEAIDLVPTFLEATGAPSADHRLEGRSIMPLLHGATPEDWRDAVFSEIDYAFYSAREALGVGASDARAYMLRTDRWKYVYFRGFPPQLFDLENDPQELSDLGQDPAYEAVRSDMNARLMDRITARKNRVTMTDEQVYQVRRDEDSSGIIIGRWEA</sequence>
<dbReference type="RefSeq" id="WP_327795336.1">
    <property type="nucleotide sequence ID" value="NZ_JADQAZ010000003.1"/>
</dbReference>
<evidence type="ECO:0000259" key="3">
    <source>
        <dbReference type="Pfam" id="PF00884"/>
    </source>
</evidence>
<keyword evidence="1" id="KW-0479">Metal-binding</keyword>
<organism evidence="4 5">
    <name type="scientific">Harenicola maris</name>
    <dbReference type="NCBI Taxonomy" id="2841044"/>
    <lineage>
        <taxon>Bacteria</taxon>
        <taxon>Pseudomonadati</taxon>
        <taxon>Pseudomonadota</taxon>
        <taxon>Alphaproteobacteria</taxon>
        <taxon>Rhodobacterales</taxon>
        <taxon>Paracoccaceae</taxon>
        <taxon>Harenicola</taxon>
    </lineage>
</organism>
<comment type="caution">
    <text evidence="4">The sequence shown here is derived from an EMBL/GenBank/DDBJ whole genome shotgun (WGS) entry which is preliminary data.</text>
</comment>
<dbReference type="GO" id="GO:0005737">
    <property type="term" value="C:cytoplasm"/>
    <property type="evidence" value="ECO:0007669"/>
    <property type="project" value="TreeGrafter"/>
</dbReference>
<dbReference type="Gene3D" id="3.40.720.10">
    <property type="entry name" value="Alkaline Phosphatase, subunit A"/>
    <property type="match status" value="1"/>
</dbReference>
<feature type="domain" description="Sulfatase N-terminal" evidence="3">
    <location>
        <begin position="7"/>
        <end position="392"/>
    </location>
</feature>
<gene>
    <name evidence="4" type="ORF">IV417_17215</name>
</gene>
<dbReference type="FunFam" id="3.40.720.10:FF:000062">
    <property type="entry name" value="Probable sulfatase"/>
    <property type="match status" value="1"/>
</dbReference>
<dbReference type="AlphaFoldDB" id="A0AAP2CSD6"/>
<dbReference type="Pfam" id="PF00884">
    <property type="entry name" value="Sulfatase"/>
    <property type="match status" value="1"/>
</dbReference>
<dbReference type="GO" id="GO:0008484">
    <property type="term" value="F:sulfuric ester hydrolase activity"/>
    <property type="evidence" value="ECO:0007669"/>
    <property type="project" value="TreeGrafter"/>
</dbReference>
<dbReference type="PANTHER" id="PTHR45953:SF1">
    <property type="entry name" value="IDURONATE 2-SULFATASE"/>
    <property type="match status" value="1"/>
</dbReference>
<evidence type="ECO:0000256" key="1">
    <source>
        <dbReference type="ARBA" id="ARBA00022723"/>
    </source>
</evidence>
<dbReference type="CDD" id="cd16028">
    <property type="entry name" value="PMH"/>
    <property type="match status" value="1"/>
</dbReference>
<evidence type="ECO:0000313" key="4">
    <source>
        <dbReference type="EMBL" id="MBT0959130.1"/>
    </source>
</evidence>
<dbReference type="GO" id="GO:0046872">
    <property type="term" value="F:metal ion binding"/>
    <property type="evidence" value="ECO:0007669"/>
    <property type="project" value="UniProtKB-KW"/>
</dbReference>
<accession>A0AAP2CSD6</accession>
<name>A0AAP2CSD6_9RHOB</name>
<evidence type="ECO:0000313" key="5">
    <source>
        <dbReference type="Proteomes" id="UP001315686"/>
    </source>
</evidence>
<dbReference type="PANTHER" id="PTHR45953">
    <property type="entry name" value="IDURONATE 2-SULFATASE"/>
    <property type="match status" value="1"/>
</dbReference>
<dbReference type="Proteomes" id="UP001315686">
    <property type="component" value="Unassembled WGS sequence"/>
</dbReference>
<dbReference type="InterPro" id="IPR000917">
    <property type="entry name" value="Sulfatase_N"/>
</dbReference>
<keyword evidence="5" id="KW-1185">Reference proteome</keyword>
<dbReference type="InterPro" id="IPR017850">
    <property type="entry name" value="Alkaline_phosphatase_core_sf"/>
</dbReference>
<protein>
    <submittedName>
        <fullName evidence="4">Alkaline phosphatase family protein</fullName>
    </submittedName>
</protein>
<dbReference type="EMBL" id="JADQAZ010000003">
    <property type="protein sequence ID" value="MBT0959130.1"/>
    <property type="molecule type" value="Genomic_DNA"/>
</dbReference>
<reference evidence="4 5" key="1">
    <citation type="journal article" date="2021" name="Arch. Microbiol.">
        <title>Harenicola maris gen. nov., sp. nov. isolated from the Sea of Japan shallow sediments.</title>
        <authorList>
            <person name="Romanenko L.A."/>
            <person name="Kurilenko V.V."/>
            <person name="Chernysheva N.Y."/>
            <person name="Tekutyeva L.A."/>
            <person name="Velansky P.V."/>
            <person name="Svetashev V.I."/>
            <person name="Isaeva M.P."/>
        </authorList>
    </citation>
    <scope>NUCLEOTIDE SEQUENCE [LARGE SCALE GENOMIC DNA]</scope>
    <source>
        <strain evidence="4 5">KMM 3653</strain>
    </source>
</reference>